<reference evidence="2" key="2">
    <citation type="journal article" date="2023" name="IMA Fungus">
        <title>Comparative genomic study of the Penicillium genus elucidates a diverse pangenome and 15 lateral gene transfer events.</title>
        <authorList>
            <person name="Petersen C."/>
            <person name="Sorensen T."/>
            <person name="Nielsen M.R."/>
            <person name="Sondergaard T.E."/>
            <person name="Sorensen J.L."/>
            <person name="Fitzpatrick D.A."/>
            <person name="Frisvad J.C."/>
            <person name="Nielsen K.L."/>
        </authorList>
    </citation>
    <scope>NUCLEOTIDE SEQUENCE</scope>
    <source>
        <strain evidence="2">IBT 34128</strain>
    </source>
</reference>
<feature type="region of interest" description="Disordered" evidence="1">
    <location>
        <begin position="373"/>
        <end position="405"/>
    </location>
</feature>
<name>A0A9W9FSH9_9EURO</name>
<accession>A0A9W9FSH9</accession>
<evidence type="ECO:0000256" key="1">
    <source>
        <dbReference type="SAM" id="MobiDB-lite"/>
    </source>
</evidence>
<feature type="region of interest" description="Disordered" evidence="1">
    <location>
        <begin position="82"/>
        <end position="112"/>
    </location>
</feature>
<dbReference type="GeneID" id="81392327"/>
<dbReference type="EMBL" id="JAPMSZ010000004">
    <property type="protein sequence ID" value="KAJ5105230.1"/>
    <property type="molecule type" value="Genomic_DNA"/>
</dbReference>
<dbReference type="AlphaFoldDB" id="A0A9W9FSH9"/>
<dbReference type="OrthoDB" id="5366531at2759"/>
<comment type="caution">
    <text evidence="2">The sequence shown here is derived from an EMBL/GenBank/DDBJ whole genome shotgun (WGS) entry which is preliminary data.</text>
</comment>
<evidence type="ECO:0000313" key="2">
    <source>
        <dbReference type="EMBL" id="KAJ5105230.1"/>
    </source>
</evidence>
<reference evidence="2" key="1">
    <citation type="submission" date="2022-11" db="EMBL/GenBank/DDBJ databases">
        <authorList>
            <person name="Petersen C."/>
        </authorList>
    </citation>
    <scope>NUCLEOTIDE SEQUENCE</scope>
    <source>
        <strain evidence="2">IBT 34128</strain>
    </source>
</reference>
<keyword evidence="3" id="KW-1185">Reference proteome</keyword>
<sequence>MRPALLRLLKRPSAVSILDTLASTPVGIEQLESRYTCIRCQSHDTHTTLSLDDPEHSSTGTESRVTQRMRSPFSFPIYEIEPPKAHRSAKSHPTARNPGHSDTAQSSTKALSLSPEKLEFESDVGHCDDIGTRLVDHPASRNNFDLWAELLRFRQRHYGDQGTLDIWEGLTVRLDDVHLPTTGELADFFWRSFVDLGLKRELFLRDVMDYADDLWESKGVRWPWLYESVVGGLLDRGMRKRAVEWHKRLQHPHLTHANDIFRVLQSAICPKHLPTNTSLQYLIDARQQSLSPGAKAFKDMCCTIDDHRIYNRVISILLQNRYGHEALTLHKFLVGRGDHPQIPEEIQPLLDYAKKYGTEEEFEEVQAYYEKRFEPEPEEPVDQEKSDADDSVDESDQEPTEETLLEETPFKDDIGARLFATPALNFEMIVAGLKMLGVTALGPRMFREMAVRAHGGQDILEKLKVLQQSGISAGDSVCSRLVRKLAVQHRDILLSDILNSDLHPDVFEDVHMQESLLIGYYMSRDWRQYNMCLAILTEISSDTSDLANIHFRKHITARELQGASKVVDDLTLRGKTLTEESIDFMAEKIFTPREVGHAPHLAGSSGMSIADEVMFVFRVLQRLVPVGAYVSAEFWAEILKRLGMGNHWDELRECCHWLVLQYRNIPEQRGKAWDRSPSRSTLHPHTLTATNRDGRMLDLIFTPTMQCAVVSWGFKLRVVNDTESTACIPHPVTGHRLVPWVRGILLLREMEQAGLRLHVPQIRRATRYRLVMLFGDYCPSIRPINRMVRRMNPYNPSRVAGDILRVWGQPPLFSESEILDWDGLVNPSQSRRSLHRSMKVRTSSRRH</sequence>
<feature type="compositionally biased region" description="Polar residues" evidence="1">
    <location>
        <begin position="57"/>
        <end position="68"/>
    </location>
</feature>
<evidence type="ECO:0008006" key="4">
    <source>
        <dbReference type="Google" id="ProtNLM"/>
    </source>
</evidence>
<protein>
    <recommendedName>
        <fullName evidence="4">Pentatricopeptide repeat domain-containing protein</fullName>
    </recommendedName>
</protein>
<dbReference type="RefSeq" id="XP_056514226.1">
    <property type="nucleotide sequence ID" value="XM_056653159.1"/>
</dbReference>
<feature type="compositionally biased region" description="Acidic residues" evidence="1">
    <location>
        <begin position="389"/>
        <end position="405"/>
    </location>
</feature>
<evidence type="ECO:0000313" key="3">
    <source>
        <dbReference type="Proteomes" id="UP001141434"/>
    </source>
</evidence>
<gene>
    <name evidence="2" type="ORF">NUU61_002577</name>
</gene>
<proteinExistence type="predicted"/>
<feature type="region of interest" description="Disordered" evidence="1">
    <location>
        <begin position="46"/>
        <end position="68"/>
    </location>
</feature>
<organism evidence="2 3">
    <name type="scientific">Penicillium alfredii</name>
    <dbReference type="NCBI Taxonomy" id="1506179"/>
    <lineage>
        <taxon>Eukaryota</taxon>
        <taxon>Fungi</taxon>
        <taxon>Dikarya</taxon>
        <taxon>Ascomycota</taxon>
        <taxon>Pezizomycotina</taxon>
        <taxon>Eurotiomycetes</taxon>
        <taxon>Eurotiomycetidae</taxon>
        <taxon>Eurotiales</taxon>
        <taxon>Aspergillaceae</taxon>
        <taxon>Penicillium</taxon>
    </lineage>
</organism>
<dbReference type="Proteomes" id="UP001141434">
    <property type="component" value="Unassembled WGS sequence"/>
</dbReference>
<feature type="compositionally biased region" description="Polar residues" evidence="1">
    <location>
        <begin position="100"/>
        <end position="111"/>
    </location>
</feature>